<dbReference type="PROSITE" id="PS50026">
    <property type="entry name" value="EGF_3"/>
    <property type="match status" value="1"/>
</dbReference>
<evidence type="ECO:0000313" key="10">
    <source>
        <dbReference type="Proteomes" id="UP001159428"/>
    </source>
</evidence>
<evidence type="ECO:0008006" key="11">
    <source>
        <dbReference type="Google" id="ProtNLM"/>
    </source>
</evidence>
<dbReference type="PROSITE" id="PS01186">
    <property type="entry name" value="EGF_2"/>
    <property type="match status" value="2"/>
</dbReference>
<dbReference type="SMART" id="SM00473">
    <property type="entry name" value="PAN_AP"/>
    <property type="match status" value="2"/>
</dbReference>
<feature type="chain" id="PRO_5043415129" description="EGF-like domain-containing protein" evidence="6">
    <location>
        <begin position="19"/>
        <end position="779"/>
    </location>
</feature>
<keyword evidence="5" id="KW-0245">EGF-like domain</keyword>
<evidence type="ECO:0000259" key="8">
    <source>
        <dbReference type="PROSITE" id="PS50948"/>
    </source>
</evidence>
<evidence type="ECO:0000256" key="3">
    <source>
        <dbReference type="ARBA" id="ARBA00022837"/>
    </source>
</evidence>
<gene>
    <name evidence="9" type="ORF">PMEA_00008768</name>
</gene>
<protein>
    <recommendedName>
        <fullName evidence="11">EGF-like domain-containing protein</fullName>
    </recommendedName>
</protein>
<comment type="caution">
    <text evidence="9">The sequence shown here is derived from an EMBL/GenBank/DDBJ whole genome shotgun (WGS) entry which is preliminary data.</text>
</comment>
<evidence type="ECO:0000256" key="4">
    <source>
        <dbReference type="ARBA" id="ARBA00023157"/>
    </source>
</evidence>
<keyword evidence="1" id="KW-0479">Metal-binding</keyword>
<dbReference type="SMART" id="SM00181">
    <property type="entry name" value="EGF"/>
    <property type="match status" value="2"/>
</dbReference>
<dbReference type="AlphaFoldDB" id="A0AAU9WQE3"/>
<dbReference type="PANTHER" id="PTHR16146">
    <property type="entry name" value="INTELECTIN"/>
    <property type="match status" value="1"/>
</dbReference>
<keyword evidence="10" id="KW-1185">Reference proteome</keyword>
<reference evidence="9 10" key="1">
    <citation type="submission" date="2022-05" db="EMBL/GenBank/DDBJ databases">
        <authorList>
            <consortium name="Genoscope - CEA"/>
            <person name="William W."/>
        </authorList>
    </citation>
    <scope>NUCLEOTIDE SEQUENCE [LARGE SCALE GENOMIC DNA]</scope>
</reference>
<dbReference type="InterPro" id="IPR014716">
    <property type="entry name" value="Fibrinogen_a/b/g_C_1"/>
</dbReference>
<dbReference type="PANTHER" id="PTHR16146:SF42">
    <property type="entry name" value="APPLE DOMAIN-CONTAINING PROTEIN"/>
    <property type="match status" value="1"/>
</dbReference>
<dbReference type="GO" id="GO:0046872">
    <property type="term" value="F:metal ion binding"/>
    <property type="evidence" value="ECO:0007669"/>
    <property type="project" value="UniProtKB-KW"/>
</dbReference>
<feature type="domain" description="Apple" evidence="8">
    <location>
        <begin position="25"/>
        <end position="109"/>
    </location>
</feature>
<feature type="signal peptide" evidence="6">
    <location>
        <begin position="1"/>
        <end position="18"/>
    </location>
</feature>
<dbReference type="EMBL" id="CALNXJ010000018">
    <property type="protein sequence ID" value="CAH3121683.1"/>
    <property type="molecule type" value="Genomic_DNA"/>
</dbReference>
<evidence type="ECO:0000259" key="7">
    <source>
        <dbReference type="PROSITE" id="PS50026"/>
    </source>
</evidence>
<dbReference type="Gene3D" id="2.10.25.10">
    <property type="entry name" value="Laminin"/>
    <property type="match status" value="2"/>
</dbReference>
<keyword evidence="4 5" id="KW-1015">Disulfide bond</keyword>
<dbReference type="PROSITE" id="PS50948">
    <property type="entry name" value="PAN"/>
    <property type="match status" value="2"/>
</dbReference>
<organism evidence="9 10">
    <name type="scientific">Pocillopora meandrina</name>
    <dbReference type="NCBI Taxonomy" id="46732"/>
    <lineage>
        <taxon>Eukaryota</taxon>
        <taxon>Metazoa</taxon>
        <taxon>Cnidaria</taxon>
        <taxon>Anthozoa</taxon>
        <taxon>Hexacorallia</taxon>
        <taxon>Scleractinia</taxon>
        <taxon>Astrocoeniina</taxon>
        <taxon>Pocilloporidae</taxon>
        <taxon>Pocillopora</taxon>
    </lineage>
</organism>
<dbReference type="Pfam" id="PF00008">
    <property type="entry name" value="EGF"/>
    <property type="match status" value="1"/>
</dbReference>
<keyword evidence="2" id="KW-0430">Lectin</keyword>
<dbReference type="SUPFAM" id="SSF57196">
    <property type="entry name" value="EGF/Laminin"/>
    <property type="match status" value="1"/>
</dbReference>
<proteinExistence type="predicted"/>
<evidence type="ECO:0000256" key="2">
    <source>
        <dbReference type="ARBA" id="ARBA00022734"/>
    </source>
</evidence>
<dbReference type="SUPFAM" id="SSF56496">
    <property type="entry name" value="Fibrinogen C-terminal domain-like"/>
    <property type="match status" value="2"/>
</dbReference>
<sequence length="779" mass="89377">MLDTKFVFLFISVWQVKGDCITGKCEKISFKKQQHAKLNQELVGHVFHNSVTSNPAQCYLWCINDCRCLSINYKVKNETKYCELNEGNHFTGKNSLVNNTGSIYYVLRRETFTKAPNVSCATDVTCSNGCCGNNPCLNGGTCTEICQHTNVRYNCFCPVPFVSKHCEIQLRRSCQDYKAARFTASGLYTVNDDRNQTFQVFCDFDSEPGFAWNLIESFNLSNNHLFKLIVFYDNYQAISGDAPNWQAYLMKRPYLLWLRDHSTHWRATCRYDTDGTVHTDYLRASLEDFDIIRQVPIVTDDCRPYEYVNIRGNECVNCTARTWYKKGSLHLAIDSSKQNGCDFDGSISDQAVHSEDNFGFYDVVNPKFRCTSSQNATTQVKTIKMMVAKFFCILISAFKVKGYCSTGKCEKISFNEQKDADHDKEFVGHVFHKSVTSNPQQCYLWCINDCRCLSINYKVKNDTKYCELNEGSHFTNNMSLINDPGSIYYKLGRDEFNKAPNAPCTTDVTCSNGCCENNPCLNGGTCSEICQPTNVRYNCSCPVPFVGKHCEIQLRSCQDYKAASFTASGLYTVIDDRNQTFQVFCDFDSEPGFAWNLIESFNLSNNHLFREYVIHIFCLQLIVFYDDYRAISGDAPNWQAYLMERPYLLWLRNHSTHWRATCRYETDGTVHTDYLRASLEDFDIIRQVPIVTDDCRPYEYVNIRGNECVNCTTRTWCKKGAYHFHIDSSIQNGCDFDGSISDRAVRSEDNFGFYDVVNPKFRCTSSQNATTQFWIGGTL</sequence>
<dbReference type="GO" id="GO:0070492">
    <property type="term" value="F:oligosaccharide binding"/>
    <property type="evidence" value="ECO:0007669"/>
    <property type="project" value="TreeGrafter"/>
</dbReference>
<evidence type="ECO:0000256" key="6">
    <source>
        <dbReference type="SAM" id="SignalP"/>
    </source>
</evidence>
<comment type="caution">
    <text evidence="5">Lacks conserved residue(s) required for the propagation of feature annotation.</text>
</comment>
<dbReference type="Pfam" id="PF00024">
    <property type="entry name" value="PAN_1"/>
    <property type="match status" value="1"/>
</dbReference>
<keyword evidence="3" id="KW-0106">Calcium</keyword>
<evidence type="ECO:0000313" key="9">
    <source>
        <dbReference type="EMBL" id="CAH3121683.1"/>
    </source>
</evidence>
<name>A0AAU9WQE3_9CNID</name>
<dbReference type="InterPro" id="IPR036056">
    <property type="entry name" value="Fibrinogen-like_C"/>
</dbReference>
<dbReference type="InterPro" id="IPR000742">
    <property type="entry name" value="EGF"/>
</dbReference>
<feature type="domain" description="Apple" evidence="8">
    <location>
        <begin position="409"/>
        <end position="493"/>
    </location>
</feature>
<evidence type="ECO:0000256" key="5">
    <source>
        <dbReference type="PROSITE-ProRule" id="PRU00076"/>
    </source>
</evidence>
<dbReference type="CDD" id="cd00054">
    <property type="entry name" value="EGF_CA"/>
    <property type="match status" value="2"/>
</dbReference>
<dbReference type="Gene3D" id="3.90.215.10">
    <property type="entry name" value="Gamma Fibrinogen, chain A, domain 1"/>
    <property type="match status" value="2"/>
</dbReference>
<feature type="disulfide bond" evidence="5">
    <location>
        <begin position="541"/>
        <end position="550"/>
    </location>
</feature>
<dbReference type="PROSITE" id="PS00022">
    <property type="entry name" value="EGF_1"/>
    <property type="match status" value="1"/>
</dbReference>
<accession>A0AAU9WQE3</accession>
<dbReference type="InterPro" id="IPR003609">
    <property type="entry name" value="Pan_app"/>
</dbReference>
<feature type="domain" description="EGF-like" evidence="7">
    <location>
        <begin position="515"/>
        <end position="551"/>
    </location>
</feature>
<evidence type="ECO:0000256" key="1">
    <source>
        <dbReference type="ARBA" id="ARBA00022723"/>
    </source>
</evidence>
<keyword evidence="6" id="KW-0732">Signal</keyword>
<dbReference type="GO" id="GO:0005615">
    <property type="term" value="C:extracellular space"/>
    <property type="evidence" value="ECO:0007669"/>
    <property type="project" value="TreeGrafter"/>
</dbReference>
<dbReference type="Proteomes" id="UP001159428">
    <property type="component" value="Unassembled WGS sequence"/>
</dbReference>